<comment type="caution">
    <text evidence="6">The sequence shown here is derived from an EMBL/GenBank/DDBJ whole genome shotgun (WGS) entry which is preliminary data.</text>
</comment>
<evidence type="ECO:0000313" key="7">
    <source>
        <dbReference type="Proteomes" id="UP001163823"/>
    </source>
</evidence>
<evidence type="ECO:0000256" key="4">
    <source>
        <dbReference type="ARBA" id="ARBA00023242"/>
    </source>
</evidence>
<dbReference type="SUPFAM" id="SSF101941">
    <property type="entry name" value="NAC domain"/>
    <property type="match status" value="1"/>
</dbReference>
<dbReference type="Pfam" id="PF02365">
    <property type="entry name" value="NAM"/>
    <property type="match status" value="1"/>
</dbReference>
<dbReference type="PANTHER" id="PTHR31719">
    <property type="entry name" value="NAC TRANSCRIPTION FACTOR 56"/>
    <property type="match status" value="1"/>
</dbReference>
<evidence type="ECO:0000256" key="2">
    <source>
        <dbReference type="ARBA" id="ARBA00023125"/>
    </source>
</evidence>
<dbReference type="GO" id="GO:0006355">
    <property type="term" value="P:regulation of DNA-templated transcription"/>
    <property type="evidence" value="ECO:0007669"/>
    <property type="project" value="InterPro"/>
</dbReference>
<keyword evidence="7" id="KW-1185">Reference proteome</keyword>
<gene>
    <name evidence="6" type="ORF">O6P43_022897</name>
</gene>
<evidence type="ECO:0000256" key="3">
    <source>
        <dbReference type="ARBA" id="ARBA00023163"/>
    </source>
</evidence>
<evidence type="ECO:0000256" key="1">
    <source>
        <dbReference type="ARBA" id="ARBA00023015"/>
    </source>
</evidence>
<keyword evidence="3" id="KW-0804">Transcription</keyword>
<dbReference type="InterPro" id="IPR003441">
    <property type="entry name" value="NAC-dom"/>
</dbReference>
<evidence type="ECO:0000313" key="6">
    <source>
        <dbReference type="EMBL" id="KAJ7956452.1"/>
    </source>
</evidence>
<dbReference type="PROSITE" id="PS51005">
    <property type="entry name" value="NAC"/>
    <property type="match status" value="1"/>
</dbReference>
<dbReference type="InterPro" id="IPR036093">
    <property type="entry name" value="NAC_dom_sf"/>
</dbReference>
<dbReference type="AlphaFoldDB" id="A0AAD7LEE0"/>
<dbReference type="Gene3D" id="2.170.150.80">
    <property type="entry name" value="NAC domain"/>
    <property type="match status" value="1"/>
</dbReference>
<dbReference type="EMBL" id="JARAOO010000009">
    <property type="protein sequence ID" value="KAJ7956452.1"/>
    <property type="molecule type" value="Genomic_DNA"/>
</dbReference>
<keyword evidence="4" id="KW-0539">Nucleus</keyword>
<evidence type="ECO:0000259" key="5">
    <source>
        <dbReference type="PROSITE" id="PS51005"/>
    </source>
</evidence>
<dbReference type="Proteomes" id="UP001163823">
    <property type="component" value="Chromosome 9"/>
</dbReference>
<dbReference type="KEGG" id="qsa:O6P43_022897"/>
<reference evidence="6" key="1">
    <citation type="journal article" date="2023" name="Science">
        <title>Elucidation of the pathway for biosynthesis of saponin adjuvants from the soapbark tree.</title>
        <authorList>
            <person name="Reed J."/>
            <person name="Orme A."/>
            <person name="El-Demerdash A."/>
            <person name="Owen C."/>
            <person name="Martin L.B.B."/>
            <person name="Misra R.C."/>
            <person name="Kikuchi S."/>
            <person name="Rejzek M."/>
            <person name="Martin A.C."/>
            <person name="Harkess A."/>
            <person name="Leebens-Mack J."/>
            <person name="Louveau T."/>
            <person name="Stephenson M.J."/>
            <person name="Osbourn A."/>
        </authorList>
    </citation>
    <scope>NUCLEOTIDE SEQUENCE</scope>
    <source>
        <strain evidence="6">S10</strain>
    </source>
</reference>
<dbReference type="PANTHER" id="PTHR31719:SF123">
    <property type="entry name" value="NAC DOMAIN-CONTAINING PROTEIN"/>
    <property type="match status" value="1"/>
</dbReference>
<name>A0AAD7LEE0_QUISA</name>
<feature type="domain" description="NAC" evidence="5">
    <location>
        <begin position="22"/>
        <end position="169"/>
    </location>
</feature>
<organism evidence="6 7">
    <name type="scientific">Quillaja saponaria</name>
    <name type="common">Soap bark tree</name>
    <dbReference type="NCBI Taxonomy" id="32244"/>
    <lineage>
        <taxon>Eukaryota</taxon>
        <taxon>Viridiplantae</taxon>
        <taxon>Streptophyta</taxon>
        <taxon>Embryophyta</taxon>
        <taxon>Tracheophyta</taxon>
        <taxon>Spermatophyta</taxon>
        <taxon>Magnoliopsida</taxon>
        <taxon>eudicotyledons</taxon>
        <taxon>Gunneridae</taxon>
        <taxon>Pentapetalae</taxon>
        <taxon>rosids</taxon>
        <taxon>fabids</taxon>
        <taxon>Fabales</taxon>
        <taxon>Quillajaceae</taxon>
        <taxon>Quillaja</taxon>
    </lineage>
</organism>
<keyword evidence="2" id="KW-0238">DNA-binding</keyword>
<dbReference type="GO" id="GO:0048731">
    <property type="term" value="P:system development"/>
    <property type="evidence" value="ECO:0007669"/>
    <property type="project" value="TreeGrafter"/>
</dbReference>
<proteinExistence type="predicted"/>
<keyword evidence="1" id="KW-0805">Transcription regulation</keyword>
<sequence length="174" mass="20619">MGNHQEVDVEPGLTVEDVLKALPVGYKFKPTDKELVVHYLMKKVSNSKYVPISIGQDIHASEFYSRPPHNLVSYSYGEREWFFFVYQDENYSSKKKKLRTIRDGKGFWKSNGEEYSIFDSDGNVMAFKLNFTYFKGNLQKAKKTHWRMKEYRMKESQKEEWVLSKLNRGNDYNN</sequence>
<dbReference type="GO" id="GO:0003677">
    <property type="term" value="F:DNA binding"/>
    <property type="evidence" value="ECO:0007669"/>
    <property type="project" value="UniProtKB-KW"/>
</dbReference>
<accession>A0AAD7LEE0</accession>
<protein>
    <submittedName>
        <fullName evidence="6">NAC domain</fullName>
    </submittedName>
</protein>